<dbReference type="InterPro" id="IPR025246">
    <property type="entry name" value="IS30-like_HTH"/>
</dbReference>
<feature type="compositionally biased region" description="Low complexity" evidence="1">
    <location>
        <begin position="82"/>
        <end position="95"/>
    </location>
</feature>
<reference evidence="2" key="2">
    <citation type="journal article" date="2023" name="Gut Microbes">
        <title>Characterization of Bifidobacterium kashiwanohense that utilizes both milk- and plant-derived oligosaccharides.</title>
        <authorList>
            <person name="Orihara K."/>
            <person name="Yahagi K."/>
            <person name="Saito Y."/>
            <person name="Watanabe Y."/>
            <person name="Sasai T."/>
            <person name="Hara T."/>
            <person name="Tsukuda N."/>
            <person name="Oki K."/>
            <person name="Fujimoto J."/>
            <person name="Matsuki T."/>
        </authorList>
    </citation>
    <scope>NUCLEOTIDE SEQUENCE</scope>
    <source>
        <strain evidence="2">YIT 13062</strain>
    </source>
</reference>
<feature type="region of interest" description="Disordered" evidence="1">
    <location>
        <begin position="51"/>
        <end position="101"/>
    </location>
</feature>
<organism evidence="2 3">
    <name type="scientific">Bifidobacterium catenulatum subsp. kashiwanohense</name>
    <dbReference type="NCBI Taxonomy" id="630129"/>
    <lineage>
        <taxon>Bacteria</taxon>
        <taxon>Bacillati</taxon>
        <taxon>Actinomycetota</taxon>
        <taxon>Actinomycetes</taxon>
        <taxon>Bifidobacteriales</taxon>
        <taxon>Bifidobacteriaceae</taxon>
        <taxon>Bifidobacterium</taxon>
    </lineage>
</organism>
<gene>
    <name evidence="2" type="ORF">OB951_09610</name>
</gene>
<protein>
    <submittedName>
        <fullName evidence="2">Helix-turn-helix domain-containing protein</fullName>
    </submittedName>
</protein>
<reference evidence="2" key="1">
    <citation type="submission" date="2022-09" db="EMBL/GenBank/DDBJ databases">
        <authorList>
            <person name="Orihara K."/>
        </authorList>
    </citation>
    <scope>NUCLEOTIDE SEQUENCE</scope>
    <source>
        <strain evidence="2">YIT 13062</strain>
    </source>
</reference>
<sequence length="126" mass="14350">MGEVYSHLSEGERQVIQIEIGNGTSIRRIGLMPGRNASTVSREIKRNTWFPSNENESYRPYRPKRLKTGPWTGRYYHRRPRAAQGRPQARQTAQALPPVMRTPVGAGGRIAESRVFRQIEVDVFGT</sequence>
<name>A0AA43P9J7_9BIFI</name>
<evidence type="ECO:0000313" key="2">
    <source>
        <dbReference type="EMBL" id="MDH7890844.1"/>
    </source>
</evidence>
<comment type="caution">
    <text evidence="2">The sequence shown here is derived from an EMBL/GenBank/DDBJ whole genome shotgun (WGS) entry which is preliminary data.</text>
</comment>
<dbReference type="Pfam" id="PF13936">
    <property type="entry name" value="HTH_38"/>
    <property type="match status" value="1"/>
</dbReference>
<dbReference type="EMBL" id="JAOPMH010000014">
    <property type="protein sequence ID" value="MDH7890844.1"/>
    <property type="molecule type" value="Genomic_DNA"/>
</dbReference>
<accession>A0AA43P9J7</accession>
<evidence type="ECO:0000313" key="3">
    <source>
        <dbReference type="Proteomes" id="UP001161916"/>
    </source>
</evidence>
<proteinExistence type="predicted"/>
<dbReference type="AlphaFoldDB" id="A0AA43P9J7"/>
<dbReference type="Proteomes" id="UP001161916">
    <property type="component" value="Unassembled WGS sequence"/>
</dbReference>
<evidence type="ECO:0000256" key="1">
    <source>
        <dbReference type="SAM" id="MobiDB-lite"/>
    </source>
</evidence>